<reference evidence="2 4" key="1">
    <citation type="submission" date="2014-06" db="EMBL/GenBank/DDBJ databases">
        <title>Evolutionary Origins and Diversification of the Mycorrhizal Mutualists.</title>
        <authorList>
            <consortium name="DOE Joint Genome Institute"/>
            <consortium name="Mycorrhizal Genomics Consortium"/>
            <person name="Kohler A."/>
            <person name="Kuo A."/>
            <person name="Nagy L.G."/>
            <person name="Floudas D."/>
            <person name="Copeland A."/>
            <person name="Barry K.W."/>
            <person name="Cichocki N."/>
            <person name="Veneault-Fourrey C."/>
            <person name="LaButti K."/>
            <person name="Lindquist E.A."/>
            <person name="Lipzen A."/>
            <person name="Lundell T."/>
            <person name="Morin E."/>
            <person name="Murat C."/>
            <person name="Riley R."/>
            <person name="Ohm R."/>
            <person name="Sun H."/>
            <person name="Tunlid A."/>
            <person name="Henrissat B."/>
            <person name="Grigoriev I.V."/>
            <person name="Hibbett D.S."/>
            <person name="Martin F."/>
        </authorList>
    </citation>
    <scope>NUCLEOTIDE SEQUENCE [LARGE SCALE GENOMIC DNA]</scope>
    <source>
        <strain evidence="2 4">SS14</strain>
    </source>
</reference>
<feature type="compositionally biased region" description="Acidic residues" evidence="1">
    <location>
        <begin position="135"/>
        <end position="151"/>
    </location>
</feature>
<protein>
    <submittedName>
        <fullName evidence="3">Unplaced genomic scaffold SPHSTscaffold_112, whole genome shotgun sequence</fullName>
    </submittedName>
</protein>
<organism evidence="2 4">
    <name type="scientific">Sphaerobolus stellatus (strain SS14)</name>
    <dbReference type="NCBI Taxonomy" id="990650"/>
    <lineage>
        <taxon>Eukaryota</taxon>
        <taxon>Fungi</taxon>
        <taxon>Dikarya</taxon>
        <taxon>Basidiomycota</taxon>
        <taxon>Agaricomycotina</taxon>
        <taxon>Agaricomycetes</taxon>
        <taxon>Phallomycetidae</taxon>
        <taxon>Geastrales</taxon>
        <taxon>Sphaerobolaceae</taxon>
        <taxon>Sphaerobolus</taxon>
    </lineage>
</organism>
<sequence>MNTPSSDAPNPPSTPLSERGCALNSDGTFKDANSIEWLNSPSDEGRTEALQEASSTIDVDGSDGGTPTPTPTAEPIRTRAAVKAVEALKTGKPAPAKHGGKRASVSVRKSLSLSNLDASKPAKKKRKTGGAYAIPEEEDPVETMDEEDNNDEDRAASRQEMADADKLTGKRRRGGGAKDIPLIFTKDMRGGEKGITKSWRRIAGLLVAIPCYAHILRGIMIATTKKYFKKCQVAGIQPHARCIPKDKKEKVVVPDPTLEQFGFNPEDRHPPFSKDNLLDYIIKLVVEDDQAFELVEKKPFRALIRFLQPTTKELEIPHCTKLREAALDKARKAVEILKEKLNSASVPGLISFTFDAWTSRAYDPYLAVTAHYIYSPPDDMTK</sequence>
<name>A0A0C9UBY0_SPHS4</name>
<evidence type="ECO:0000313" key="4">
    <source>
        <dbReference type="Proteomes" id="UP000054279"/>
    </source>
</evidence>
<gene>
    <name evidence="3" type="ORF">M422DRAFT_782492</name>
    <name evidence="2" type="ORF">M422DRAFT_785183</name>
</gene>
<dbReference type="Proteomes" id="UP000054279">
    <property type="component" value="Unassembled WGS sequence"/>
</dbReference>
<feature type="region of interest" description="Disordered" evidence="1">
    <location>
        <begin position="1"/>
        <end position="173"/>
    </location>
</feature>
<dbReference type="EMBL" id="KN837187">
    <property type="protein sequence ID" value="KIJ35553.1"/>
    <property type="molecule type" value="Genomic_DNA"/>
</dbReference>
<dbReference type="SUPFAM" id="SSF140996">
    <property type="entry name" value="Hermes dimerisation domain"/>
    <property type="match status" value="1"/>
</dbReference>
<dbReference type="OrthoDB" id="1607513at2759"/>
<dbReference type="AlphaFoldDB" id="A0A0C9UBY0"/>
<dbReference type="EMBL" id="KN837363">
    <property type="protein sequence ID" value="KIJ26622.1"/>
    <property type="molecule type" value="Genomic_DNA"/>
</dbReference>
<dbReference type="HOGENOM" id="CLU_727951_0_0_1"/>
<accession>A0A0C9UBY0</accession>
<evidence type="ECO:0000313" key="2">
    <source>
        <dbReference type="EMBL" id="KIJ26622.1"/>
    </source>
</evidence>
<evidence type="ECO:0000313" key="3">
    <source>
        <dbReference type="EMBL" id="KIJ35553.1"/>
    </source>
</evidence>
<feature type="compositionally biased region" description="Basic and acidic residues" evidence="1">
    <location>
        <begin position="152"/>
        <end position="168"/>
    </location>
</feature>
<evidence type="ECO:0000256" key="1">
    <source>
        <dbReference type="SAM" id="MobiDB-lite"/>
    </source>
</evidence>
<feature type="compositionally biased region" description="Polar residues" evidence="1">
    <location>
        <begin position="107"/>
        <end position="117"/>
    </location>
</feature>
<proteinExistence type="predicted"/>
<keyword evidence="4" id="KW-1185">Reference proteome</keyword>